<reference evidence="1" key="2">
    <citation type="journal article" date="2014" name="BMC Genomics">
        <title>A genomic perspective to assessing quality of mass-reared SIT flies used in Mediterranean fruit fly (Ceratitis capitata) eradication in California.</title>
        <authorList>
            <person name="Calla B."/>
            <person name="Hall B."/>
            <person name="Hou S."/>
            <person name="Geib S.M."/>
        </authorList>
    </citation>
    <scope>NUCLEOTIDE SEQUENCE</scope>
</reference>
<dbReference type="EMBL" id="GAMC01008990">
    <property type="protein sequence ID" value="JAB97565.1"/>
    <property type="molecule type" value="mRNA"/>
</dbReference>
<accession>W8BWB9</accession>
<sequence length="116" mass="12823">TDLSIYIYTCAGSGANVHPNNKKKEEKSKTIVLASTPHWTNRKRRQITSAKSKVSCFSSQLKTHENKNINEFAAAFSYCHTADDCSNPSSPAFSFSSLPTKNTNIHTYACILLPLP</sequence>
<protein>
    <submittedName>
        <fullName evidence="1">Uncharacterized protein</fullName>
    </submittedName>
</protein>
<proteinExistence type="evidence at transcript level"/>
<reference evidence="1" key="1">
    <citation type="submission" date="2013-07" db="EMBL/GenBank/DDBJ databases">
        <authorList>
            <person name="Geib S."/>
        </authorList>
    </citation>
    <scope>NUCLEOTIDE SEQUENCE</scope>
</reference>
<dbReference type="AlphaFoldDB" id="W8BWB9"/>
<organism evidence="1">
    <name type="scientific">Ceratitis capitata</name>
    <name type="common">Mediterranean fruit fly</name>
    <name type="synonym">Tephritis capitata</name>
    <dbReference type="NCBI Taxonomy" id="7213"/>
    <lineage>
        <taxon>Eukaryota</taxon>
        <taxon>Metazoa</taxon>
        <taxon>Ecdysozoa</taxon>
        <taxon>Arthropoda</taxon>
        <taxon>Hexapoda</taxon>
        <taxon>Insecta</taxon>
        <taxon>Pterygota</taxon>
        <taxon>Neoptera</taxon>
        <taxon>Endopterygota</taxon>
        <taxon>Diptera</taxon>
        <taxon>Brachycera</taxon>
        <taxon>Muscomorpha</taxon>
        <taxon>Tephritoidea</taxon>
        <taxon>Tephritidae</taxon>
        <taxon>Ceratitis</taxon>
        <taxon>Ceratitis</taxon>
    </lineage>
</organism>
<feature type="non-terminal residue" evidence="1">
    <location>
        <position position="1"/>
    </location>
</feature>
<dbReference type="EMBL" id="GAMC01008992">
    <property type="protein sequence ID" value="JAB97563.1"/>
    <property type="molecule type" value="mRNA"/>
</dbReference>
<evidence type="ECO:0000313" key="1">
    <source>
        <dbReference type="EMBL" id="JAB97561.1"/>
    </source>
</evidence>
<name>W8BWB9_CERCA</name>
<dbReference type="EMBL" id="GAMC01008994">
    <property type="protein sequence ID" value="JAB97561.1"/>
    <property type="molecule type" value="mRNA"/>
</dbReference>